<evidence type="ECO:0000313" key="6">
    <source>
        <dbReference type="Proteomes" id="UP001397290"/>
    </source>
</evidence>
<sequence length="282" mass="31657">MALRLSATRSILSRATQCLLPRRRPTTSPLLTNAAAMTAAPCSRLFSTTRIAQTKTIRAHRLPGELIPPYPYGERRLYKQSNRGLYGSARIRYGNIVAGRGTKTRTFWRPNVHVKIFYVAALGARIKTRLTLRVLKTIRREGGLENYLLKSKPARIKELGPGGWNMRWLLMQSQAIQRRFNDERVALGLEPKEVEDRDDLIRFALDWATPGALSLRSKDTLEALRTAFHGGLVLGNEDLESIEGVEELSDEDEASLLQQLEEADAAGDAEAETHAEQKQPQL</sequence>
<organism evidence="5 6">
    <name type="scientific">Beauveria asiatica</name>
    <dbReference type="NCBI Taxonomy" id="1069075"/>
    <lineage>
        <taxon>Eukaryota</taxon>
        <taxon>Fungi</taxon>
        <taxon>Dikarya</taxon>
        <taxon>Ascomycota</taxon>
        <taxon>Pezizomycotina</taxon>
        <taxon>Sordariomycetes</taxon>
        <taxon>Hypocreomycetidae</taxon>
        <taxon>Hypocreales</taxon>
        <taxon>Cordycipitaceae</taxon>
        <taxon>Beauveria</taxon>
    </lineage>
</organism>
<dbReference type="SUPFAM" id="SSF143800">
    <property type="entry name" value="L28p-like"/>
    <property type="match status" value="1"/>
</dbReference>
<dbReference type="GO" id="GO:0003735">
    <property type="term" value="F:structural constituent of ribosome"/>
    <property type="evidence" value="ECO:0007669"/>
    <property type="project" value="InterPro"/>
</dbReference>
<feature type="compositionally biased region" description="Acidic residues" evidence="4">
    <location>
        <begin position="261"/>
        <end position="270"/>
    </location>
</feature>
<dbReference type="Gene3D" id="2.30.170.40">
    <property type="entry name" value="Ribosomal protein L28/L24"/>
    <property type="match status" value="1"/>
</dbReference>
<dbReference type="GO" id="GO:0005762">
    <property type="term" value="C:mitochondrial large ribosomal subunit"/>
    <property type="evidence" value="ECO:0007669"/>
    <property type="project" value="TreeGrafter"/>
</dbReference>
<dbReference type="PANTHER" id="PTHR13528">
    <property type="entry name" value="39S RIBOSOMAL PROTEIN L28, MITOCHONDRIAL"/>
    <property type="match status" value="1"/>
</dbReference>
<feature type="compositionally biased region" description="Basic and acidic residues" evidence="4">
    <location>
        <begin position="271"/>
        <end position="282"/>
    </location>
</feature>
<keyword evidence="6" id="KW-1185">Reference proteome</keyword>
<name>A0AAW0S748_9HYPO</name>
<reference evidence="5 6" key="1">
    <citation type="submission" date="2020-02" db="EMBL/GenBank/DDBJ databases">
        <title>Comparative genomics of the hypocrealean fungal genus Beauvera.</title>
        <authorList>
            <person name="Showalter D.N."/>
            <person name="Bushley K.E."/>
            <person name="Rehner S.A."/>
        </authorList>
    </citation>
    <scope>NUCLEOTIDE SEQUENCE [LARGE SCALE GENOMIC DNA]</scope>
    <source>
        <strain evidence="5 6">ARSEF4384</strain>
    </source>
</reference>
<proteinExistence type="inferred from homology"/>
<evidence type="ECO:0000256" key="2">
    <source>
        <dbReference type="ARBA" id="ARBA00022980"/>
    </source>
</evidence>
<dbReference type="EMBL" id="JAAHCF010000031">
    <property type="protein sequence ID" value="KAK8149986.1"/>
    <property type="molecule type" value="Genomic_DNA"/>
</dbReference>
<dbReference type="InterPro" id="IPR026569">
    <property type="entry name" value="Ribosomal_bL28"/>
</dbReference>
<keyword evidence="3" id="KW-0687">Ribonucleoprotein</keyword>
<evidence type="ECO:0000256" key="4">
    <source>
        <dbReference type="SAM" id="MobiDB-lite"/>
    </source>
</evidence>
<feature type="region of interest" description="Disordered" evidence="4">
    <location>
        <begin position="260"/>
        <end position="282"/>
    </location>
</feature>
<dbReference type="InterPro" id="IPR034704">
    <property type="entry name" value="Ribosomal_bL28/bL31-like_sf"/>
</dbReference>
<evidence type="ECO:0000256" key="3">
    <source>
        <dbReference type="ARBA" id="ARBA00023274"/>
    </source>
</evidence>
<comment type="caution">
    <text evidence="5">The sequence shown here is derived from an EMBL/GenBank/DDBJ whole genome shotgun (WGS) entry which is preliminary data.</text>
</comment>
<dbReference type="Proteomes" id="UP001397290">
    <property type="component" value="Unassembled WGS sequence"/>
</dbReference>
<dbReference type="PANTHER" id="PTHR13528:SF2">
    <property type="entry name" value="LARGE RIBOSOMAL SUBUNIT PROTEIN BL28M"/>
    <property type="match status" value="1"/>
</dbReference>
<dbReference type="Pfam" id="PF00830">
    <property type="entry name" value="Ribosomal_L28"/>
    <property type="match status" value="1"/>
</dbReference>
<dbReference type="AlphaFoldDB" id="A0AAW0S748"/>
<evidence type="ECO:0000313" key="5">
    <source>
        <dbReference type="EMBL" id="KAK8149986.1"/>
    </source>
</evidence>
<accession>A0AAW0S748</accession>
<gene>
    <name evidence="5" type="primary">MRPL24</name>
    <name evidence="5" type="ORF">G3M48_004740</name>
</gene>
<dbReference type="InterPro" id="IPR037147">
    <property type="entry name" value="Ribosomal_bL28_sf"/>
</dbReference>
<protein>
    <submittedName>
        <fullName evidence="5">39S ribosomal protein L24, mitochondrial</fullName>
    </submittedName>
</protein>
<comment type="similarity">
    <text evidence="1">Belongs to the bacterial ribosomal protein bL28 family.</text>
</comment>
<evidence type="ECO:0000256" key="1">
    <source>
        <dbReference type="ARBA" id="ARBA00008760"/>
    </source>
</evidence>
<keyword evidence="2 5" id="KW-0689">Ribosomal protein</keyword>